<accession>A0A914D2A6</accession>
<name>A0A914D2A6_9BILA</name>
<evidence type="ECO:0000313" key="3">
    <source>
        <dbReference type="WBParaSite" id="ACRNAN_scaffold17365.g17292.t1"/>
    </source>
</evidence>
<dbReference type="Proteomes" id="UP000887540">
    <property type="component" value="Unplaced"/>
</dbReference>
<keyword evidence="2" id="KW-1185">Reference proteome</keyword>
<feature type="region of interest" description="Disordered" evidence="1">
    <location>
        <begin position="1"/>
        <end position="25"/>
    </location>
</feature>
<sequence length="161" mass="18416">MSTGELSEGEIVDSDGEQVLDPSQGPVDGLEDLFDKPVKIIPLPEHVQVKTGEENEQALFEGRNKRGHRVQPLFEHRIWNCYDVTLHCLPRTNNGLEALNNAFKISVGITHPTFSTFMNRLVDKHAKICYDIMQPEREVSLTKNEVYLIDVVRSYDRYANF</sequence>
<proteinExistence type="predicted"/>
<dbReference type="WBParaSite" id="ACRNAN_scaffold17365.g17292.t1">
    <property type="protein sequence ID" value="ACRNAN_scaffold17365.g17292.t1"/>
    <property type="gene ID" value="ACRNAN_scaffold17365.g17292"/>
</dbReference>
<evidence type="ECO:0000256" key="1">
    <source>
        <dbReference type="SAM" id="MobiDB-lite"/>
    </source>
</evidence>
<organism evidence="2 3">
    <name type="scientific">Acrobeloides nanus</name>
    <dbReference type="NCBI Taxonomy" id="290746"/>
    <lineage>
        <taxon>Eukaryota</taxon>
        <taxon>Metazoa</taxon>
        <taxon>Ecdysozoa</taxon>
        <taxon>Nematoda</taxon>
        <taxon>Chromadorea</taxon>
        <taxon>Rhabditida</taxon>
        <taxon>Tylenchina</taxon>
        <taxon>Cephalobomorpha</taxon>
        <taxon>Cephaloboidea</taxon>
        <taxon>Cephalobidae</taxon>
        <taxon>Acrobeloides</taxon>
    </lineage>
</organism>
<dbReference type="AlphaFoldDB" id="A0A914D2A6"/>
<reference evidence="3" key="1">
    <citation type="submission" date="2022-11" db="UniProtKB">
        <authorList>
            <consortium name="WormBaseParasite"/>
        </authorList>
    </citation>
    <scope>IDENTIFICATION</scope>
</reference>
<feature type="compositionally biased region" description="Acidic residues" evidence="1">
    <location>
        <begin position="7"/>
        <end position="18"/>
    </location>
</feature>
<evidence type="ECO:0000313" key="2">
    <source>
        <dbReference type="Proteomes" id="UP000887540"/>
    </source>
</evidence>
<protein>
    <submittedName>
        <fullName evidence="3">Transposase</fullName>
    </submittedName>
</protein>